<dbReference type="SUPFAM" id="SSF54928">
    <property type="entry name" value="RNA-binding domain, RBD"/>
    <property type="match status" value="1"/>
</dbReference>
<dbReference type="GO" id="GO:0003723">
    <property type="term" value="F:RNA binding"/>
    <property type="evidence" value="ECO:0007669"/>
    <property type="project" value="UniProtKB-UniRule"/>
</dbReference>
<dbReference type="AlphaFoldDB" id="A0A8J5LJW2"/>
<dbReference type="InterPro" id="IPR012677">
    <property type="entry name" value="Nucleotide-bd_a/b_plait_sf"/>
</dbReference>
<organism evidence="5 6">
    <name type="scientific">Zingiber officinale</name>
    <name type="common">Ginger</name>
    <name type="synonym">Amomum zingiber</name>
    <dbReference type="NCBI Taxonomy" id="94328"/>
    <lineage>
        <taxon>Eukaryota</taxon>
        <taxon>Viridiplantae</taxon>
        <taxon>Streptophyta</taxon>
        <taxon>Embryophyta</taxon>
        <taxon>Tracheophyta</taxon>
        <taxon>Spermatophyta</taxon>
        <taxon>Magnoliopsida</taxon>
        <taxon>Liliopsida</taxon>
        <taxon>Zingiberales</taxon>
        <taxon>Zingiberaceae</taxon>
        <taxon>Zingiber</taxon>
    </lineage>
</organism>
<evidence type="ECO:0000256" key="3">
    <source>
        <dbReference type="SAM" id="MobiDB-lite"/>
    </source>
</evidence>
<reference evidence="5 6" key="1">
    <citation type="submission" date="2020-08" db="EMBL/GenBank/DDBJ databases">
        <title>Plant Genome Project.</title>
        <authorList>
            <person name="Zhang R.-G."/>
        </authorList>
    </citation>
    <scope>NUCLEOTIDE SEQUENCE [LARGE SCALE GENOMIC DNA]</scope>
    <source>
        <tissue evidence="5">Rhizome</tissue>
    </source>
</reference>
<protein>
    <recommendedName>
        <fullName evidence="4">RRM domain-containing protein</fullName>
    </recommendedName>
</protein>
<gene>
    <name evidence="5" type="ORF">ZIOFF_025578</name>
</gene>
<feature type="domain" description="RRM" evidence="4">
    <location>
        <begin position="327"/>
        <end position="403"/>
    </location>
</feature>
<keyword evidence="1 2" id="KW-0694">RNA-binding</keyword>
<feature type="region of interest" description="Disordered" evidence="3">
    <location>
        <begin position="193"/>
        <end position="213"/>
    </location>
</feature>
<dbReference type="PANTHER" id="PTHR48027">
    <property type="entry name" value="HETEROGENEOUS NUCLEAR RIBONUCLEOPROTEIN 87F-RELATED"/>
    <property type="match status" value="1"/>
</dbReference>
<dbReference type="PROSITE" id="PS50102">
    <property type="entry name" value="RRM"/>
    <property type="match status" value="1"/>
</dbReference>
<dbReference type="Gene3D" id="3.30.70.330">
    <property type="match status" value="1"/>
</dbReference>
<evidence type="ECO:0000256" key="2">
    <source>
        <dbReference type="PROSITE-ProRule" id="PRU00176"/>
    </source>
</evidence>
<dbReference type="Proteomes" id="UP000734854">
    <property type="component" value="Unassembled WGS sequence"/>
</dbReference>
<evidence type="ECO:0000313" key="6">
    <source>
        <dbReference type="Proteomes" id="UP000734854"/>
    </source>
</evidence>
<name>A0A8J5LJW2_ZINOF</name>
<dbReference type="InterPro" id="IPR052462">
    <property type="entry name" value="SLIRP/GR-RBP-like"/>
</dbReference>
<dbReference type="InterPro" id="IPR035979">
    <property type="entry name" value="RBD_domain_sf"/>
</dbReference>
<comment type="caution">
    <text evidence="5">The sequence shown here is derived from an EMBL/GenBank/DDBJ whole genome shotgun (WGS) entry which is preliminary data.</text>
</comment>
<keyword evidence="6" id="KW-1185">Reference proteome</keyword>
<dbReference type="EMBL" id="JACMSC010000007">
    <property type="protein sequence ID" value="KAG6515193.1"/>
    <property type="molecule type" value="Genomic_DNA"/>
</dbReference>
<accession>A0A8J5LJW2</accession>
<evidence type="ECO:0000256" key="1">
    <source>
        <dbReference type="ARBA" id="ARBA00022884"/>
    </source>
</evidence>
<feature type="compositionally biased region" description="Polar residues" evidence="3">
    <location>
        <begin position="202"/>
        <end position="213"/>
    </location>
</feature>
<evidence type="ECO:0000259" key="4">
    <source>
        <dbReference type="PROSITE" id="PS50102"/>
    </source>
</evidence>
<sequence>MRSSKREDMKSCPFKCFTRMERIVGAMPSSLIVLRVARLLQKVPTPTMVVKKERKEHGDWVGEDAERGDTLNSLCDLLHPFSFRNSSKQNGLRRLEEKVSRAGKALLVPSPAQDLPDQQLTIELLLRTVSINSHVHSLVIHTELRRKQCATGIYSHVLFFSKQKGGAVCYSDAVGELCADEFSACLCSEAAAGDDGDEEGSTPGQTSRSTPSQISRTFLGQASRAFPGQASRTFPDQAFRAFLGQASRTFSGQASRAFPDQAFRAFLGQASRTFPTDSTISVLILDTSISALNISASASASDTLVPTLNIYALTSDNSVDSPIPPFDKIGVKSVQREKEEVIPMKTMKMAWVPYIPLEDRETGQSKGFGFVTFTYSKEASASISGMDGKNVHGRMIRVNYTTDQTGEFHGGGYGGSYGSGGYGGGGGAFGGGYGALHAETKLSMQYSLFEGHAKLLLVPSPAQDLPDQQLTIELLLHAKGGAVCYSDAVGELCADEFSACLCSEAAAGDDGDEEGLHLPSPAEGLGPPSGIWLHWWISKQWQTLPSNSKLNVGETGEKSAL</sequence>
<dbReference type="InterPro" id="IPR000504">
    <property type="entry name" value="RRM_dom"/>
</dbReference>
<dbReference type="Pfam" id="PF00076">
    <property type="entry name" value="RRM_1"/>
    <property type="match status" value="1"/>
</dbReference>
<proteinExistence type="predicted"/>
<evidence type="ECO:0000313" key="5">
    <source>
        <dbReference type="EMBL" id="KAG6515193.1"/>
    </source>
</evidence>